<dbReference type="PANTHER" id="PTHR47495">
    <property type="entry name" value="ALDEHYDE DEHYDROGENASE"/>
    <property type="match status" value="1"/>
</dbReference>
<protein>
    <submittedName>
        <fullName evidence="3">Putative membrane protein</fullName>
    </submittedName>
</protein>
<dbReference type="Gene3D" id="3.90.1170.50">
    <property type="entry name" value="Aldehyde oxidase/xanthine dehydrogenase, a/b hammerhead"/>
    <property type="match status" value="1"/>
</dbReference>
<keyword evidence="1" id="KW-1133">Transmembrane helix</keyword>
<dbReference type="PIRSF" id="PIRSF036389">
    <property type="entry name" value="IOR_B"/>
    <property type="match status" value="1"/>
</dbReference>
<dbReference type="InterPro" id="IPR008274">
    <property type="entry name" value="AldOxase/xan_DH_MoCoBD1"/>
</dbReference>
<dbReference type="RefSeq" id="WP_072703311.1">
    <property type="nucleotide sequence ID" value="NZ_FMJB01000019.1"/>
</dbReference>
<dbReference type="GO" id="GO:0016491">
    <property type="term" value="F:oxidoreductase activity"/>
    <property type="evidence" value="ECO:0007669"/>
    <property type="project" value="InterPro"/>
</dbReference>
<proteinExistence type="predicted"/>
<name>A0A1M4MVB8_9RHOB</name>
<dbReference type="SUPFAM" id="SSF56003">
    <property type="entry name" value="Molybdenum cofactor-binding domain"/>
    <property type="match status" value="2"/>
</dbReference>
<dbReference type="SMART" id="SM01008">
    <property type="entry name" value="Ald_Xan_dh_C"/>
    <property type="match status" value="1"/>
</dbReference>
<reference evidence="4" key="1">
    <citation type="submission" date="2016-09" db="EMBL/GenBank/DDBJ databases">
        <authorList>
            <person name="Wibberg D."/>
        </authorList>
    </citation>
    <scope>NUCLEOTIDE SEQUENCE [LARGE SCALE GENOMIC DNA]</scope>
</reference>
<gene>
    <name evidence="3" type="ORF">KARMA_0424</name>
</gene>
<dbReference type="Gene3D" id="3.30.365.10">
    <property type="entry name" value="Aldehyde oxidase/xanthine dehydrogenase, molybdopterin binding domain"/>
    <property type="match status" value="4"/>
</dbReference>
<dbReference type="InterPro" id="IPR052516">
    <property type="entry name" value="N-heterocyclic_Hydroxylase"/>
</dbReference>
<dbReference type="InterPro" id="IPR000674">
    <property type="entry name" value="Ald_Oxase/Xan_DH_a/b"/>
</dbReference>
<dbReference type="Proteomes" id="UP000184085">
    <property type="component" value="Unassembled WGS sequence"/>
</dbReference>
<dbReference type="AlphaFoldDB" id="A0A1M4MVB8"/>
<evidence type="ECO:0000256" key="1">
    <source>
        <dbReference type="SAM" id="Phobius"/>
    </source>
</evidence>
<dbReference type="InterPro" id="IPR046867">
    <property type="entry name" value="AldOxase/xan_DH_MoCoBD2"/>
</dbReference>
<keyword evidence="1" id="KW-0472">Membrane</keyword>
<keyword evidence="1" id="KW-0812">Transmembrane</keyword>
<dbReference type="InterPro" id="IPR006311">
    <property type="entry name" value="TAT_signal"/>
</dbReference>
<evidence type="ECO:0000313" key="4">
    <source>
        <dbReference type="Proteomes" id="UP000184085"/>
    </source>
</evidence>
<dbReference type="PROSITE" id="PS51318">
    <property type="entry name" value="TAT"/>
    <property type="match status" value="1"/>
</dbReference>
<dbReference type="InterPro" id="IPR037165">
    <property type="entry name" value="AldOxase/xan_DH_Mopterin-bd_sf"/>
</dbReference>
<organism evidence="3 4">
    <name type="scientific">Donghicola eburneus</name>
    <dbReference type="NCBI Taxonomy" id="393278"/>
    <lineage>
        <taxon>Bacteria</taxon>
        <taxon>Pseudomonadati</taxon>
        <taxon>Pseudomonadota</taxon>
        <taxon>Alphaproteobacteria</taxon>
        <taxon>Rhodobacterales</taxon>
        <taxon>Roseobacteraceae</taxon>
        <taxon>Donghicola</taxon>
    </lineage>
</organism>
<dbReference type="Pfam" id="PF02738">
    <property type="entry name" value="MoCoBD_1"/>
    <property type="match status" value="1"/>
</dbReference>
<dbReference type="PANTHER" id="PTHR47495:SF2">
    <property type="entry name" value="ALDEHYDE DEHYDROGENASE"/>
    <property type="match status" value="1"/>
</dbReference>
<feature type="domain" description="Aldehyde oxidase/xanthine dehydrogenase a/b hammerhead" evidence="2">
    <location>
        <begin position="240"/>
        <end position="318"/>
    </location>
</feature>
<keyword evidence="4" id="KW-1185">Reference proteome</keyword>
<evidence type="ECO:0000259" key="2">
    <source>
        <dbReference type="SMART" id="SM01008"/>
    </source>
</evidence>
<dbReference type="EMBL" id="FMJB01000019">
    <property type="protein sequence ID" value="SCM66250.1"/>
    <property type="molecule type" value="Genomic_DNA"/>
</dbReference>
<sequence length="749" mass="80522">MGKLRTLTRRTFLIGSAAIAGGVAFGTYLVKRSIPNPLLDDLQDGEAAITPYIKIAPDGITLITPRADMGQGAYSIQALLIAEELDIDPATTTITPGAPDPAYYNAAVLAEGVPFPAYDRSTMAETARAFMSIPAKLFEVQITGGSSTVPDSYDKLRTAGAVARETLKEAAARKLGVARADISTKNGQVVLPDGTVIPYTDLAADAAQLDPVTEVELKPATAWTRLGKPQQRLDMVAKCTGTETYGIDLNVEGMVYATVRANPGIGGGIARLNSDAARTTAGVQQVLPITSAVAVIADNTWSAFQGANALDITWGPAPFPENSDRMFEALEAALGDDDAFDHRQRDDGNIDAALERGAEIDVTYRVPYLPHAPMEPMNALVHLTKDACDIWVGTQIPLFIRKKAASMTGLDEEQVHVHVQPMGGSFGHRLEMTHVEQAIEIAIEMRGTPVKLVWSREEDMTHDYPRPAAVARGRGRTDLGHVISMDLSVAQSAMTPSWMHRLTGMTLPGPDATITTGSWDQPFAIPNYRVTGYRAPDMVPISSWRSVGASSNGFFHDCLLDELIHAAGADPLAERIRLCMDDTSRKVLEAVGDMCGWDGPDLGYNHGRGVGFCMSFGVPCAQVVDVTQTEEGIRLDRVYVAVDVGDVLDPVNLEAQITGGVLFGLGHAMNCELTYADHAPEQDNFYANSGLRLYQVPEVKVKALTNGTRIRGIGEPGVPPAAPALANAIFAATRQRIRELPLNRHTDFV</sequence>
<evidence type="ECO:0000313" key="3">
    <source>
        <dbReference type="EMBL" id="SCM66250.1"/>
    </source>
</evidence>
<dbReference type="InterPro" id="IPR012368">
    <property type="entry name" value="OxRdtase_Mopterin-bd_su_IorB"/>
</dbReference>
<feature type="transmembrane region" description="Helical" evidence="1">
    <location>
        <begin position="12"/>
        <end position="30"/>
    </location>
</feature>
<accession>A0A1M4MVB8</accession>
<dbReference type="Pfam" id="PF20256">
    <property type="entry name" value="MoCoBD_2"/>
    <property type="match status" value="1"/>
</dbReference>